<dbReference type="eggNOG" id="COG3409">
    <property type="taxonomic scope" value="Bacteria"/>
</dbReference>
<dbReference type="AlphaFoldDB" id="A0A0A0N6T0"/>
<evidence type="ECO:0000313" key="2">
    <source>
        <dbReference type="Proteomes" id="UP000281594"/>
    </source>
</evidence>
<dbReference type="RefSeq" id="WP_020868357.1">
    <property type="nucleotide sequence ID" value="NC_022785.1"/>
</dbReference>
<sequence>MTGADRAPDPQGARNPGEFIAALQALKDWSRLTYRELAARADALGDVLPRSTVANMLARATLPREELVAAFVRA</sequence>
<proteinExistence type="predicted"/>
<dbReference type="EMBL" id="QYCY01000001">
    <property type="protein sequence ID" value="RLV82061.1"/>
    <property type="molecule type" value="Genomic_DNA"/>
</dbReference>
<accession>A0A0A0N6T0</accession>
<protein>
    <recommendedName>
        <fullName evidence="3">XRE family transcriptional regulator</fullName>
    </recommendedName>
</protein>
<gene>
    <name evidence="1" type="ORF">D3C57_126790</name>
</gene>
<evidence type="ECO:0000313" key="1">
    <source>
        <dbReference type="EMBL" id="RLV82061.1"/>
    </source>
</evidence>
<reference evidence="1 2" key="1">
    <citation type="journal article" date="2018" name="J. Biol. Chem.">
        <title>Discovery of the actinoplanic acid pathway in Streptomyces rapamycinicus reveals a genetically conserved synergism with rapamycin.</title>
        <authorList>
            <person name="Mrak P."/>
            <person name="Krastel P."/>
            <person name="Pivk Lukancic P."/>
            <person name="Tao J."/>
            <person name="Pistorius D."/>
            <person name="Moore C.M."/>
        </authorList>
    </citation>
    <scope>NUCLEOTIDE SEQUENCE [LARGE SCALE GENOMIC DNA]</scope>
    <source>
        <strain evidence="1 2">NRRL 5491</strain>
    </source>
</reference>
<dbReference type="Proteomes" id="UP000281594">
    <property type="component" value="Unassembled WGS sequence"/>
</dbReference>
<name>A0A0A0N6T0_STRRN</name>
<evidence type="ECO:0008006" key="3">
    <source>
        <dbReference type="Google" id="ProtNLM"/>
    </source>
</evidence>
<comment type="caution">
    <text evidence="1">The sequence shown here is derived from an EMBL/GenBank/DDBJ whole genome shotgun (WGS) entry which is preliminary data.</text>
</comment>
<organism evidence="1 2">
    <name type="scientific">Streptomyces rapamycinicus (strain ATCC 29253 / DSM 41530 / NRRL 5491 / AYB-994)</name>
    <name type="common">Streptomyces hygroscopicus (strain ATCC 29253)</name>
    <dbReference type="NCBI Taxonomy" id="1343740"/>
    <lineage>
        <taxon>Bacteria</taxon>
        <taxon>Bacillati</taxon>
        <taxon>Actinomycetota</taxon>
        <taxon>Actinomycetes</taxon>
        <taxon>Kitasatosporales</taxon>
        <taxon>Streptomycetaceae</taxon>
        <taxon>Streptomyces</taxon>
        <taxon>Streptomyces violaceusniger group</taxon>
    </lineage>
</organism>
<dbReference type="HOGENOM" id="CLU_2686339_0_0_11"/>
<dbReference type="KEGG" id="src:M271_16835"/>